<dbReference type="Proteomes" id="UP000254575">
    <property type="component" value="Unassembled WGS sequence"/>
</dbReference>
<feature type="domain" description="Molybdopterin oxidoreductase N-terminal" evidence="12">
    <location>
        <begin position="45"/>
        <end position="86"/>
    </location>
</feature>
<dbReference type="EC" id="1.7.2.3" evidence="3"/>
<dbReference type="SUPFAM" id="SSF50692">
    <property type="entry name" value="ADC-like"/>
    <property type="match status" value="1"/>
</dbReference>
<dbReference type="SUPFAM" id="SSF53706">
    <property type="entry name" value="Formate dehydrogenase/DMSO reductase, domains 1-3"/>
    <property type="match status" value="1"/>
</dbReference>
<dbReference type="GO" id="GO:0009061">
    <property type="term" value="P:anaerobic respiration"/>
    <property type="evidence" value="ECO:0007669"/>
    <property type="project" value="TreeGrafter"/>
</dbReference>
<dbReference type="InterPro" id="IPR050612">
    <property type="entry name" value="Prok_Mopterin_Oxidored"/>
</dbReference>
<dbReference type="Pfam" id="PF18364">
    <property type="entry name" value="Molybdopterin_N"/>
    <property type="match status" value="1"/>
</dbReference>
<proteinExistence type="inferred from homology"/>
<protein>
    <recommendedName>
        <fullName evidence="3">trimethylamine-N-oxide reductase</fullName>
        <ecNumber evidence="3">1.7.2.3</ecNumber>
    </recommendedName>
</protein>
<keyword evidence="7" id="KW-0574">Periplasm</keyword>
<dbReference type="InterPro" id="IPR006658">
    <property type="entry name" value="BisC"/>
</dbReference>
<dbReference type="EMBL" id="UHIA01000004">
    <property type="protein sequence ID" value="SUO98197.1"/>
    <property type="molecule type" value="Genomic_DNA"/>
</dbReference>
<keyword evidence="5 9" id="KW-0479">Metal-binding</keyword>
<dbReference type="InterPro" id="IPR006656">
    <property type="entry name" value="Mopterin_OxRdtase"/>
</dbReference>
<comment type="similarity">
    <text evidence="2">Belongs to the prokaryotic molybdopterin-containing oxidoreductase family.</text>
</comment>
<evidence type="ECO:0000256" key="8">
    <source>
        <dbReference type="ARBA" id="ARBA00023002"/>
    </source>
</evidence>
<dbReference type="InterPro" id="IPR006655">
    <property type="entry name" value="Mopterin_OxRdtase_prok_CS"/>
</dbReference>
<dbReference type="RefSeq" id="WP_115219053.1">
    <property type="nucleotide sequence ID" value="NZ_UHIA01000004.1"/>
</dbReference>
<feature type="binding site" evidence="9">
    <location>
        <position position="524"/>
    </location>
    <ligand>
        <name>Mo-bis(molybdopterin guanine dinucleotide)</name>
        <dbReference type="ChEBI" id="CHEBI:60539"/>
    </ligand>
</feature>
<evidence type="ECO:0000259" key="10">
    <source>
        <dbReference type="Pfam" id="PF00384"/>
    </source>
</evidence>
<evidence type="ECO:0000256" key="4">
    <source>
        <dbReference type="ARBA" id="ARBA00022505"/>
    </source>
</evidence>
<feature type="domain" description="Molybdopterin oxidoreductase" evidence="10">
    <location>
        <begin position="90"/>
        <end position="563"/>
    </location>
</feature>
<dbReference type="GO" id="GO:0009055">
    <property type="term" value="F:electron transfer activity"/>
    <property type="evidence" value="ECO:0007669"/>
    <property type="project" value="TreeGrafter"/>
</dbReference>
<dbReference type="Pfam" id="PF01568">
    <property type="entry name" value="Molydop_binding"/>
    <property type="match status" value="1"/>
</dbReference>
<keyword evidence="6" id="KW-0732">Signal</keyword>
<dbReference type="PANTHER" id="PTHR43742:SF10">
    <property type="entry name" value="TRIMETHYLAMINE-N-OXIDE REDUCTASE 2"/>
    <property type="match status" value="1"/>
</dbReference>
<evidence type="ECO:0000256" key="2">
    <source>
        <dbReference type="ARBA" id="ARBA00010312"/>
    </source>
</evidence>
<accession>A0A380N318</accession>
<evidence type="ECO:0000259" key="12">
    <source>
        <dbReference type="Pfam" id="PF18364"/>
    </source>
</evidence>
<dbReference type="PROSITE" id="PS00490">
    <property type="entry name" value="MOLYBDOPTERIN_PROK_2"/>
    <property type="match status" value="1"/>
</dbReference>
<evidence type="ECO:0000259" key="11">
    <source>
        <dbReference type="Pfam" id="PF01568"/>
    </source>
</evidence>
<keyword evidence="8 13" id="KW-0560">Oxidoreductase</keyword>
<dbReference type="PANTHER" id="PTHR43742">
    <property type="entry name" value="TRIMETHYLAMINE-N-OXIDE REDUCTASE"/>
    <property type="match status" value="1"/>
</dbReference>
<dbReference type="InterPro" id="IPR009010">
    <property type="entry name" value="Asp_de-COase-like_dom_sf"/>
</dbReference>
<dbReference type="OrthoDB" id="9815647at2"/>
<dbReference type="CDD" id="cd02793">
    <property type="entry name" value="MopB_CT_DMSOR-BSOR-TMAOR"/>
    <property type="match status" value="1"/>
</dbReference>
<evidence type="ECO:0000256" key="6">
    <source>
        <dbReference type="ARBA" id="ARBA00022729"/>
    </source>
</evidence>
<feature type="binding site" evidence="9">
    <location>
        <position position="154"/>
    </location>
    <ligand>
        <name>Mo-bis(molybdopterin guanine dinucleotide)</name>
        <dbReference type="ChEBI" id="CHEBI:60539"/>
    </ligand>
</feature>
<evidence type="ECO:0000256" key="3">
    <source>
        <dbReference type="ARBA" id="ARBA00011885"/>
    </source>
</evidence>
<evidence type="ECO:0000256" key="5">
    <source>
        <dbReference type="ARBA" id="ARBA00022723"/>
    </source>
</evidence>
<dbReference type="PROSITE" id="PS00932">
    <property type="entry name" value="MOLYBDOPTERIN_PROK_3"/>
    <property type="match status" value="1"/>
</dbReference>
<dbReference type="Gene3D" id="3.90.55.10">
    <property type="entry name" value="Dimethylsulfoxide Reductase, domain 3"/>
    <property type="match status" value="1"/>
</dbReference>
<dbReference type="Gene3D" id="3.40.50.740">
    <property type="match status" value="1"/>
</dbReference>
<dbReference type="NCBIfam" id="TIGR00509">
    <property type="entry name" value="bisC_fam"/>
    <property type="match status" value="1"/>
</dbReference>
<feature type="binding site" evidence="9">
    <location>
        <position position="554"/>
    </location>
    <ligand>
        <name>Mo-bis(molybdopterin guanine dinucleotide)</name>
        <dbReference type="ChEBI" id="CHEBI:60539"/>
    </ligand>
</feature>
<organism evidence="13 14">
    <name type="scientific">Suttonella indologenes</name>
    <dbReference type="NCBI Taxonomy" id="13276"/>
    <lineage>
        <taxon>Bacteria</taxon>
        <taxon>Pseudomonadati</taxon>
        <taxon>Pseudomonadota</taxon>
        <taxon>Gammaproteobacteria</taxon>
        <taxon>Cardiobacteriales</taxon>
        <taxon>Cardiobacteriaceae</taxon>
        <taxon>Suttonella</taxon>
    </lineage>
</organism>
<dbReference type="GO" id="GO:0030151">
    <property type="term" value="F:molybdenum ion binding"/>
    <property type="evidence" value="ECO:0007669"/>
    <property type="project" value="TreeGrafter"/>
</dbReference>
<dbReference type="PROSITE" id="PS51318">
    <property type="entry name" value="TAT"/>
    <property type="match status" value="1"/>
</dbReference>
<reference evidence="13 14" key="1">
    <citation type="submission" date="2018-06" db="EMBL/GenBank/DDBJ databases">
        <authorList>
            <consortium name="Pathogen Informatics"/>
            <person name="Doyle S."/>
        </authorList>
    </citation>
    <scope>NUCLEOTIDE SEQUENCE [LARGE SCALE GENOMIC DNA]</scope>
    <source>
        <strain evidence="13 14">NCTC10717</strain>
    </source>
</reference>
<feature type="binding site" evidence="9">
    <location>
        <position position="366"/>
    </location>
    <ligand>
        <name>Mo-bis(molybdopterin guanine dinucleotide)</name>
        <dbReference type="ChEBI" id="CHEBI:60539"/>
    </ligand>
</feature>
<feature type="binding site" evidence="9">
    <location>
        <position position="781"/>
    </location>
    <ligand>
        <name>Mo-bis(molybdopterin guanine dinucleotide)</name>
        <dbReference type="ChEBI" id="CHEBI:60539"/>
    </ligand>
</feature>
<evidence type="ECO:0000256" key="7">
    <source>
        <dbReference type="ARBA" id="ARBA00022764"/>
    </source>
</evidence>
<feature type="binding site" evidence="9">
    <location>
        <position position="481"/>
    </location>
    <ligand>
        <name>Mo-bis(molybdopterin guanine dinucleotide)</name>
        <dbReference type="ChEBI" id="CHEBI:60539"/>
    </ligand>
</feature>
<evidence type="ECO:0000313" key="13">
    <source>
        <dbReference type="EMBL" id="SUO98197.1"/>
    </source>
</evidence>
<sequence length="825" mass="91286">MTKQHSSSRRSFIRNSGLLAGAGALSPTMSAKAFAQAAKNGQIITAAHWGPLVINVDSSGKVTSSGPAVPAKLKNPLQTVVADQIYNKVRIKQPMVRKGFLDNLDNVTQPDGKRGDDEFVPISWKEAYDLIEKQLRRVREAYGADGIFAGSYGWRSSGVLHKAFTLLQRFMTLSGGYVGHLGDYSTGAAQVIMPHVMGTVEVYEQPTSWEVVLRESKVVVIWSANIANSSQIAWSASDCQGRDYLLKLKESGIKVIAIDPTLSETAEILGDACEWIPVNPTTDVPLMLGICHELMANDWHDKAFLEKYCVGADIVADYIQGKEDGIAKTPEWAAEICGVSAEKIRELAKLFHENRTMFMAGWAMQRQHHGEQTHWMLVTLAAFLGQIGLPGGGFGLSYHYSNGGVPERKAGVLPNIGITPSSGSSANNKDWLLTATELSFPVARISDALHNPGAQYPYNGQTRTYPHIRLIWWCGGNPFHHHQDLNRLRKGWQKPEVIIVSEPYWTATAKHADIVLPATTSYERNDLTMTGDYSNMHIVPMKKVVEPQGEAKDDYEVFAELSRRFGVEAEFTEGRGEMSWLAHLYGQVEAAARQQHIPMPRFRQFWDENKVYENPISERGVEWVRYADFRKDPVLNPLGTPSGKIELFSKTIEAMNYEDCRGHASWLPPVEYLGNAPEEYPLHMVTPHSHYRLHSQLNQTSLREQYAVANREPVWIHPEDAQARDIADGDLVRIYNGRGQVLAGAVVTERVAKRVLALHEGAWYDPADGSDNALCKNGCGNVLAIDRGTSSLAQGNTGQTAVVNIEKYSGEAPELTAFTPPKGAA</sequence>
<dbReference type="Gene3D" id="3.40.228.10">
    <property type="entry name" value="Dimethylsulfoxide Reductase, domain 2"/>
    <property type="match status" value="1"/>
</dbReference>
<evidence type="ECO:0000313" key="14">
    <source>
        <dbReference type="Proteomes" id="UP000254575"/>
    </source>
</evidence>
<dbReference type="CDD" id="cd02769">
    <property type="entry name" value="MopB_DMSOR-BSOR-TMAOR"/>
    <property type="match status" value="1"/>
</dbReference>
<dbReference type="InterPro" id="IPR041460">
    <property type="entry name" value="Molybdopterin_N"/>
</dbReference>
<feature type="domain" description="Molybdopterin dinucleotide-binding" evidence="11">
    <location>
        <begin position="682"/>
        <end position="797"/>
    </location>
</feature>
<comment type="cofactor">
    <cofactor evidence="9">
        <name>Mo-bis(molybdopterin guanine dinucleotide)</name>
        <dbReference type="ChEBI" id="CHEBI:60539"/>
    </cofactor>
    <text evidence="9">Binds 1 molybdenum-bis(molybdopterin guanine dinucleotide) (Mo-bis-MGD) cofactor per subunit.</text>
</comment>
<keyword evidence="4 9" id="KW-0500">Molybdenum</keyword>
<evidence type="ECO:0000256" key="1">
    <source>
        <dbReference type="ARBA" id="ARBA00004418"/>
    </source>
</evidence>
<dbReference type="FunFam" id="2.40.40.20:FF:000009">
    <property type="entry name" value="Biotin sulfoxide reductase 2"/>
    <property type="match status" value="1"/>
</dbReference>
<gene>
    <name evidence="13" type="primary">torZ</name>
    <name evidence="13" type="ORF">NCTC10717_01938</name>
</gene>
<dbReference type="InterPro" id="IPR006311">
    <property type="entry name" value="TAT_signal"/>
</dbReference>
<dbReference type="Gene3D" id="2.40.40.20">
    <property type="match status" value="1"/>
</dbReference>
<dbReference type="InterPro" id="IPR006657">
    <property type="entry name" value="MoPterin_dinucl-bd_dom"/>
</dbReference>
<feature type="binding site" evidence="9">
    <location>
        <position position="477"/>
    </location>
    <ligand>
        <name>Mo-bis(molybdopterin guanine dinucleotide)</name>
        <dbReference type="ChEBI" id="CHEBI:60539"/>
    </ligand>
</feature>
<dbReference type="FunFam" id="3.40.228.10:FF:000003">
    <property type="entry name" value="Biotin sulfoxide reductase 2"/>
    <property type="match status" value="1"/>
</dbReference>
<dbReference type="GO" id="GO:0043546">
    <property type="term" value="F:molybdopterin cofactor binding"/>
    <property type="evidence" value="ECO:0007669"/>
    <property type="project" value="InterPro"/>
</dbReference>
<dbReference type="AlphaFoldDB" id="A0A380N318"/>
<name>A0A380N318_9GAMM</name>
<keyword evidence="14" id="KW-1185">Reference proteome</keyword>
<dbReference type="GO" id="GO:0030288">
    <property type="term" value="C:outer membrane-bounded periplasmic space"/>
    <property type="evidence" value="ECO:0007669"/>
    <property type="project" value="TreeGrafter"/>
</dbReference>
<comment type="subcellular location">
    <subcellularLocation>
        <location evidence="1">Periplasm</location>
    </subcellularLocation>
</comment>
<dbReference type="GO" id="GO:0050626">
    <property type="term" value="F:trimethylamine-N-oxide reductase (cytochrome c) activity"/>
    <property type="evidence" value="ECO:0007669"/>
    <property type="project" value="UniProtKB-EC"/>
</dbReference>
<dbReference type="InterPro" id="IPR041954">
    <property type="entry name" value="CT_DMSOR/BSOR/TMAOR"/>
</dbReference>
<dbReference type="Pfam" id="PF00384">
    <property type="entry name" value="Molybdopterin"/>
    <property type="match status" value="1"/>
</dbReference>
<evidence type="ECO:0000256" key="9">
    <source>
        <dbReference type="PIRSR" id="PIRSR606658-1"/>
    </source>
</evidence>